<evidence type="ECO:0000313" key="3">
    <source>
        <dbReference type="Proteomes" id="UP000035681"/>
    </source>
</evidence>
<dbReference type="Pfam" id="PF00685">
    <property type="entry name" value="Sulfotransfer_1"/>
    <property type="match status" value="1"/>
</dbReference>
<feature type="transmembrane region" description="Helical" evidence="1">
    <location>
        <begin position="786"/>
        <end position="808"/>
    </location>
</feature>
<dbReference type="InterPro" id="IPR000863">
    <property type="entry name" value="Sulfotransferase_dom"/>
</dbReference>
<dbReference type="SUPFAM" id="SSF52540">
    <property type="entry name" value="P-loop containing nucleoside triphosphate hydrolases"/>
    <property type="match status" value="1"/>
</dbReference>
<keyword evidence="3" id="KW-1185">Reference proteome</keyword>
<dbReference type="InterPro" id="IPR027417">
    <property type="entry name" value="P-loop_NTPase"/>
</dbReference>
<dbReference type="Gene3D" id="3.40.50.300">
    <property type="entry name" value="P-loop containing nucleotide triphosphate hydrolases"/>
    <property type="match status" value="1"/>
</dbReference>
<dbReference type="WBParaSite" id="TCONS_00014244.p1">
    <property type="protein sequence ID" value="TCONS_00014244.p1"/>
    <property type="gene ID" value="XLOC_009458"/>
</dbReference>
<dbReference type="Proteomes" id="UP000035681">
    <property type="component" value="Unplaced"/>
</dbReference>
<feature type="transmembrane region" description="Helical" evidence="1">
    <location>
        <begin position="820"/>
        <end position="841"/>
    </location>
</feature>
<dbReference type="Pfam" id="PF04870">
    <property type="entry name" value="Moulting_cycle"/>
    <property type="match status" value="1"/>
</dbReference>
<feature type="transmembrane region" description="Helical" evidence="1">
    <location>
        <begin position="895"/>
        <end position="917"/>
    </location>
</feature>
<feature type="domain" description="Sulfotransferase" evidence="2">
    <location>
        <begin position="18"/>
        <end position="258"/>
    </location>
</feature>
<evidence type="ECO:0000256" key="1">
    <source>
        <dbReference type="SAM" id="Phobius"/>
    </source>
</evidence>
<dbReference type="GO" id="GO:0008146">
    <property type="term" value="F:sulfotransferase activity"/>
    <property type="evidence" value="ECO:0007669"/>
    <property type="project" value="InterPro"/>
</dbReference>
<keyword evidence="1" id="KW-1133">Transmembrane helix</keyword>
<dbReference type="PANTHER" id="PTHR21523">
    <property type="match status" value="1"/>
</dbReference>
<evidence type="ECO:0000259" key="2">
    <source>
        <dbReference type="Pfam" id="PF00685"/>
    </source>
</evidence>
<keyword evidence="1" id="KW-0812">Transmembrane</keyword>
<protein>
    <submittedName>
        <fullName evidence="4">Sulfotransfer_1 domain-containing protein</fullName>
    </submittedName>
</protein>
<keyword evidence="1" id="KW-0472">Membrane</keyword>
<accession>A0AAF5I3A5</accession>
<name>A0AAF5I3A5_STRER</name>
<organism evidence="3 4">
    <name type="scientific">Strongyloides stercoralis</name>
    <name type="common">Threadworm</name>
    <dbReference type="NCBI Taxonomy" id="6248"/>
    <lineage>
        <taxon>Eukaryota</taxon>
        <taxon>Metazoa</taxon>
        <taxon>Ecdysozoa</taxon>
        <taxon>Nematoda</taxon>
        <taxon>Chromadorea</taxon>
        <taxon>Rhabditida</taxon>
        <taxon>Tylenchina</taxon>
        <taxon>Panagrolaimomorpha</taxon>
        <taxon>Strongyloidoidea</taxon>
        <taxon>Strongyloididae</taxon>
        <taxon>Strongyloides</taxon>
    </lineage>
</organism>
<dbReference type="InterPro" id="IPR006954">
    <property type="entry name" value="Mlt-10-like"/>
</dbReference>
<feature type="transmembrane region" description="Helical" evidence="1">
    <location>
        <begin position="861"/>
        <end position="883"/>
    </location>
</feature>
<reference evidence="4" key="1">
    <citation type="submission" date="2024-02" db="UniProtKB">
        <authorList>
            <consortium name="WormBaseParasite"/>
        </authorList>
    </citation>
    <scope>IDENTIFICATION</scope>
</reference>
<sequence length="938" mass="106211">MPFYPLIVNNQTVGRRYPQAIIIGVKKSGTRALLEFLKINKKIKAPGPEVHYFDKNYNKGLDWYRSQLPEAKSGDIIIEKSPGYFVNPLAPERIYNLDPNMKLILVVRNPIVRAISDYTQAKSRKIKTIKNTFEEMVLCNEINKNRCKNGINSSWGAIKIGMYHKYLQNWLKYFPLKQILFIDGENLISNPVEEVNRAEKFLGLSPVVLKKNFVHDPIKGFPCVKHADNHIHCLGKTKGRKHPRVKRDVTEQMKNFYKLENEKFFNLIQKHCFCAISTLEIFELLKFYNLYAQGVTTTSLPQLSEEEFAKKLNEKYYDGHSLNIPIGEDAVHDLHRHWSEQAISGLMAAVSSYKMHLMKKDAKNELEFCSKKAYNIKDHARCVSKALESIEYRKSNRWTIFTGKSKKSMELSTLHRSKRGISEYKVRQSDNYQLKDKNDQGILTALAKYLQKTVLIVKNKNETKGWRRLVNEVKAMGKQIEMEDSIQEQNVKKFGNTIAKNLLRKTKEEQDAKVFKDKYEKVKDIRLPLKILREAVKVGMNLGGANTTDFDAKTLKLLSPRFLSLVPDQTGNDTVNLLSPSLFSLHGEGENEEKLFSLKKLLGILSPNDQDAWLDFIVEAAGVSDSIEKKEKLLKEKRKNEMIGMHGEKLYFTKENVTKRFGDEEKRKIEVFEKLSETYSKKQVSDLDKKGFALLSKSQIKTVYGDNSPYNSSEALQNLSDIDEENILEILIKSIRDIADGKLQSNYDIKDGRRRKRAIVSSPFLLTPLTFAGTALSQPIVLSPLVLSPITLSPAVLGPIVLSPWVFIPLVLSPRVLSPLILSPLVGSPIILSPLVLHPLILVPGVMNPFVLSPFVLSPFILSPQALTPVILSPFALSPLILTPMVLSPLVLSPFVLSPIILSPQALFAVVLSPYALSPLVESKLIASEVVLSPSWLS</sequence>
<dbReference type="PANTHER" id="PTHR21523:SF37">
    <property type="entry name" value="MLT-TEN (MLT-10) RELATED"/>
    <property type="match status" value="1"/>
</dbReference>
<proteinExistence type="predicted"/>
<dbReference type="AlphaFoldDB" id="A0AAF5I3A5"/>
<evidence type="ECO:0000313" key="4">
    <source>
        <dbReference type="WBParaSite" id="TCONS_00014244.p1"/>
    </source>
</evidence>